<accession>A0A1A5YJS7</accession>
<dbReference type="AlphaFoldDB" id="A0A1A5YJS7"/>
<evidence type="ECO:0000313" key="2">
    <source>
        <dbReference type="EMBL" id="OBR65871.1"/>
    </source>
</evidence>
<organism evidence="2 3">
    <name type="scientific">Paenibacillus oryzae</name>
    <dbReference type="NCBI Taxonomy" id="1844972"/>
    <lineage>
        <taxon>Bacteria</taxon>
        <taxon>Bacillati</taxon>
        <taxon>Bacillota</taxon>
        <taxon>Bacilli</taxon>
        <taxon>Bacillales</taxon>
        <taxon>Paenibacillaceae</taxon>
        <taxon>Paenibacillus</taxon>
    </lineage>
</organism>
<dbReference type="InterPro" id="IPR018958">
    <property type="entry name" value="Knr4/Smi1-like_dom"/>
</dbReference>
<feature type="domain" description="Knr4/Smi1-like" evidence="1">
    <location>
        <begin position="32"/>
        <end position="167"/>
    </location>
</feature>
<dbReference type="InterPro" id="IPR037883">
    <property type="entry name" value="Knr4/Smi1-like_sf"/>
</dbReference>
<evidence type="ECO:0000259" key="1">
    <source>
        <dbReference type="SMART" id="SM00860"/>
    </source>
</evidence>
<protein>
    <submittedName>
        <fullName evidence="2">Molybdenum cofactor biosysnthesis protein MoeA</fullName>
    </submittedName>
</protein>
<dbReference type="Proteomes" id="UP000092024">
    <property type="component" value="Unassembled WGS sequence"/>
</dbReference>
<dbReference type="STRING" id="1844972.A7K91_18010"/>
<evidence type="ECO:0000313" key="3">
    <source>
        <dbReference type="Proteomes" id="UP000092024"/>
    </source>
</evidence>
<dbReference type="EMBL" id="LYPA01000051">
    <property type="protein sequence ID" value="OBR65871.1"/>
    <property type="molecule type" value="Genomic_DNA"/>
</dbReference>
<comment type="caution">
    <text evidence="2">The sequence shown here is derived from an EMBL/GenBank/DDBJ whole genome shotgun (WGS) entry which is preliminary data.</text>
</comment>
<reference evidence="2 3" key="1">
    <citation type="submission" date="2016-05" db="EMBL/GenBank/DDBJ databases">
        <title>Paenibacillus oryzae. sp. nov., isolated from the rice root.</title>
        <authorList>
            <person name="Zhang J."/>
            <person name="Zhang X."/>
        </authorList>
    </citation>
    <scope>NUCLEOTIDE SEQUENCE [LARGE SCALE GENOMIC DNA]</scope>
    <source>
        <strain evidence="2 3">1DrF-4</strain>
    </source>
</reference>
<sequence>MMNQAEQMWKAIIRKGLQKDADFKDKLFLQPGASEEELNHLQETMNVTIPKEMKELYRIHNGQLWDIGSQCFVGNLTLSPISEILENWHFLNEEFEGDELEASFDKEIKPLLWNPKWLPIASNGGGDYLCLDMDPTDEGQTGQVLYFWHDWGNRSVKAKSLFEFIQGCLEESDTED</sequence>
<dbReference type="Gene3D" id="3.40.1580.10">
    <property type="entry name" value="SMI1/KNR4-like"/>
    <property type="match status" value="1"/>
</dbReference>
<dbReference type="SMART" id="SM00860">
    <property type="entry name" value="SMI1_KNR4"/>
    <property type="match status" value="1"/>
</dbReference>
<keyword evidence="3" id="KW-1185">Reference proteome</keyword>
<dbReference type="SUPFAM" id="SSF160631">
    <property type="entry name" value="SMI1/KNR4-like"/>
    <property type="match status" value="1"/>
</dbReference>
<dbReference type="InterPro" id="IPR051873">
    <property type="entry name" value="KNR4/SMI1_regulator"/>
</dbReference>
<dbReference type="OrthoDB" id="6989522at2"/>
<dbReference type="PANTHER" id="PTHR47432">
    <property type="entry name" value="CELL WALL ASSEMBLY REGULATOR SMI1"/>
    <property type="match status" value="1"/>
</dbReference>
<name>A0A1A5YJS7_9BACL</name>
<dbReference type="PANTHER" id="PTHR47432:SF1">
    <property type="entry name" value="CELL WALL ASSEMBLY REGULATOR SMI1"/>
    <property type="match status" value="1"/>
</dbReference>
<gene>
    <name evidence="2" type="ORF">A7K91_18010</name>
</gene>
<dbReference type="Pfam" id="PF09346">
    <property type="entry name" value="SMI1_KNR4"/>
    <property type="match status" value="1"/>
</dbReference>
<proteinExistence type="predicted"/>